<dbReference type="GeneTree" id="ENSGT00950000183054"/>
<feature type="region of interest" description="Disordered" evidence="5">
    <location>
        <begin position="808"/>
        <end position="845"/>
    </location>
</feature>
<feature type="region of interest" description="Disordered" evidence="5">
    <location>
        <begin position="321"/>
        <end position="362"/>
    </location>
</feature>
<evidence type="ECO:0000256" key="4">
    <source>
        <dbReference type="ARBA" id="ARBA00038161"/>
    </source>
</evidence>
<dbReference type="PANTHER" id="PTHR24217:SF9">
    <property type="entry name" value="SYNAPTOPODIN-2"/>
    <property type="match status" value="1"/>
</dbReference>
<feature type="region of interest" description="Disordered" evidence="5">
    <location>
        <begin position="505"/>
        <end position="577"/>
    </location>
</feature>
<dbReference type="Ensembl" id="ENSDCDT00010004331.1">
    <property type="protein sequence ID" value="ENSDCDP00010004177.1"/>
    <property type="gene ID" value="ENSDCDG00010001859.1"/>
</dbReference>
<gene>
    <name evidence="6" type="primary">synpo2b</name>
</gene>
<dbReference type="GO" id="GO:0032233">
    <property type="term" value="P:positive regulation of actin filament bundle assembly"/>
    <property type="evidence" value="ECO:0007669"/>
    <property type="project" value="TreeGrafter"/>
</dbReference>
<feature type="compositionally biased region" description="Low complexity" evidence="5">
    <location>
        <begin position="821"/>
        <end position="838"/>
    </location>
</feature>
<dbReference type="GO" id="GO:0030018">
    <property type="term" value="C:Z disc"/>
    <property type="evidence" value="ECO:0007669"/>
    <property type="project" value="TreeGrafter"/>
</dbReference>
<evidence type="ECO:0000256" key="5">
    <source>
        <dbReference type="SAM" id="MobiDB-lite"/>
    </source>
</evidence>
<feature type="compositionally biased region" description="Polar residues" evidence="5">
    <location>
        <begin position="426"/>
        <end position="435"/>
    </location>
</feature>
<dbReference type="GO" id="GO:0015629">
    <property type="term" value="C:actin cytoskeleton"/>
    <property type="evidence" value="ECO:0007669"/>
    <property type="project" value="TreeGrafter"/>
</dbReference>
<protein>
    <recommendedName>
        <fullName evidence="8">Synaptopodin 2b</fullName>
    </recommendedName>
</protein>
<reference evidence="6" key="2">
    <citation type="submission" date="2025-08" db="UniProtKB">
        <authorList>
            <consortium name="Ensembl"/>
        </authorList>
    </citation>
    <scope>IDENTIFICATION</scope>
</reference>
<reference evidence="6 7" key="1">
    <citation type="submission" date="2020-06" db="EMBL/GenBank/DDBJ databases">
        <authorList>
            <consortium name="Wellcome Sanger Institute Data Sharing"/>
        </authorList>
    </citation>
    <scope>NUCLEOTIDE SEQUENCE [LARGE SCALE GENOMIC DNA]</scope>
</reference>
<accession>A0AAY4A5A2</accession>
<dbReference type="InterPro" id="IPR051976">
    <property type="entry name" value="Synaptopodin_domain"/>
</dbReference>
<feature type="region of interest" description="Disordered" evidence="5">
    <location>
        <begin position="387"/>
        <end position="481"/>
    </location>
</feature>
<feature type="region of interest" description="Disordered" evidence="5">
    <location>
        <begin position="688"/>
        <end position="748"/>
    </location>
</feature>
<proteinExistence type="inferred from homology"/>
<evidence type="ECO:0000313" key="6">
    <source>
        <dbReference type="Ensembl" id="ENSDCDP00010004177.1"/>
    </source>
</evidence>
<dbReference type="PANTHER" id="PTHR24217">
    <property type="entry name" value="PUTATIVE-RELATED"/>
    <property type="match status" value="1"/>
</dbReference>
<feature type="compositionally biased region" description="Polar residues" evidence="5">
    <location>
        <begin position="508"/>
        <end position="532"/>
    </location>
</feature>
<evidence type="ECO:0000256" key="2">
    <source>
        <dbReference type="ARBA" id="ARBA00022490"/>
    </source>
</evidence>
<keyword evidence="7" id="KW-1185">Reference proteome</keyword>
<feature type="compositionally biased region" description="Polar residues" evidence="5">
    <location>
        <begin position="407"/>
        <end position="416"/>
    </location>
</feature>
<evidence type="ECO:0000256" key="3">
    <source>
        <dbReference type="ARBA" id="ARBA00022553"/>
    </source>
</evidence>
<evidence type="ECO:0000256" key="1">
    <source>
        <dbReference type="ARBA" id="ARBA00004496"/>
    </source>
</evidence>
<dbReference type="GO" id="GO:0005634">
    <property type="term" value="C:nucleus"/>
    <property type="evidence" value="ECO:0007669"/>
    <property type="project" value="TreeGrafter"/>
</dbReference>
<dbReference type="GO" id="GO:0003779">
    <property type="term" value="F:actin binding"/>
    <property type="evidence" value="ECO:0007669"/>
    <property type="project" value="TreeGrafter"/>
</dbReference>
<feature type="region of interest" description="Disordered" evidence="5">
    <location>
        <begin position="603"/>
        <end position="652"/>
    </location>
</feature>
<organism evidence="6 7">
    <name type="scientific">Denticeps clupeoides</name>
    <name type="common">denticle herring</name>
    <dbReference type="NCBI Taxonomy" id="299321"/>
    <lineage>
        <taxon>Eukaryota</taxon>
        <taxon>Metazoa</taxon>
        <taxon>Chordata</taxon>
        <taxon>Craniata</taxon>
        <taxon>Vertebrata</taxon>
        <taxon>Euteleostomi</taxon>
        <taxon>Actinopterygii</taxon>
        <taxon>Neopterygii</taxon>
        <taxon>Teleostei</taxon>
        <taxon>Clupei</taxon>
        <taxon>Clupeiformes</taxon>
        <taxon>Denticipitoidei</taxon>
        <taxon>Denticipitidae</taxon>
        <taxon>Denticeps</taxon>
    </lineage>
</organism>
<name>A0AAY4A5A2_9TELE</name>
<reference evidence="6" key="3">
    <citation type="submission" date="2025-09" db="UniProtKB">
        <authorList>
            <consortium name="Ensembl"/>
        </authorList>
    </citation>
    <scope>IDENTIFICATION</scope>
</reference>
<feature type="compositionally biased region" description="Low complexity" evidence="5">
    <location>
        <begin position="634"/>
        <end position="652"/>
    </location>
</feature>
<feature type="compositionally biased region" description="Basic and acidic residues" evidence="5">
    <location>
        <begin position="342"/>
        <end position="359"/>
    </location>
</feature>
<keyword evidence="3" id="KW-0597">Phosphoprotein</keyword>
<evidence type="ECO:0008006" key="8">
    <source>
        <dbReference type="Google" id="ProtNLM"/>
    </source>
</evidence>
<dbReference type="AlphaFoldDB" id="A0AAY4A5A2"/>
<dbReference type="Proteomes" id="UP000694580">
    <property type="component" value="Chromosome 4"/>
</dbReference>
<sequence>IGPSCSFSEHVIFSLSCSLSPRVCFFLFCSPPPLPNVGLRWTESQSEKQQKEAKSKCKCIALLLTAATNPRNRGVLMFNKHCQRAEKDTLVTSSDSELDGGYSVEVQDHKPALRFNCKWDTRQIGIQSTFNWIEMDRLPQTKGKGVLMFAQRRKRMDEIAAEHEEMRRKGIPVEGVLDSMPDITKSFPTEESYNSQAYMDTNAKQDKENLQQPQYQEQQQLYQQQQYQQQAYLQSTNAMNGVDIMSKALVSNRTAKPFLGGQNKVPAPFLAIHSVSSPTPKKPENIFKVPVPVNTSPHVWSPTGDIIASRDERIAVPAIKTGILPDSKRRGVKTPSSTNEALKGDRNPQLESKGDRRSFIESGPEEDYLSLGAEACNFMQAPRVKHKIPPPVAPKPTINPSCPPWSAGSSSQNQAPRSPMPPLTQKRPQLSSQPPWISEHSVASCPPPQRGSSYFHAPKVPSPSFRGNASDASMCPSSDGPKFKGKGAELFARRHARMERFVVDDETVQANKSKSNSPTPSLPSTWKLSSNIRAPPPTSYNPILSPSYPPGAVKQPPATSPKIKSKAKNDKPKTAPKHLNTLDVMKHQPYQLDSSLFMYNASPEGMGPSPKASPVPPPESTIQGFAYPHSPMYSPSQLPVKPSSPVKSNPPVSVPYPFVRESNLLNESQSPSAHDDLGSKLLSKNALPVAPKPRFSAKKTSVGSKIKKNESGRSLCLPQRSMSTISNSSLVSPTVNSSRTPLERHTSWVEKPTKSPYPWEAAAKSPLGLVDDVFTFQKLPQTIASRVTSAAHRRSLPEPPLEWKQRVSFEPAGCSPPPAPSQSIKSPTKTSPSSPDKPVFYGPPFRPAQPLTGNTMFLGAGSLLRKPCRSNTLAPLNVSCRM</sequence>
<comment type="subcellular location">
    <subcellularLocation>
        <location evidence="1">Cytoplasm</location>
    </subcellularLocation>
</comment>
<feature type="compositionally biased region" description="Polar residues" evidence="5">
    <location>
        <begin position="720"/>
        <end position="740"/>
    </location>
</feature>
<keyword evidence="2" id="KW-0963">Cytoplasm</keyword>
<comment type="similarity">
    <text evidence="4">Belongs to the synaptopodin family.</text>
</comment>
<evidence type="ECO:0000313" key="7">
    <source>
        <dbReference type="Proteomes" id="UP000694580"/>
    </source>
</evidence>